<protein>
    <recommendedName>
        <fullName evidence="6">DUF4005 domain-containing protein</fullName>
    </recommendedName>
</protein>
<evidence type="ECO:0008006" key="6">
    <source>
        <dbReference type="Google" id="ProtNLM"/>
    </source>
</evidence>
<dbReference type="EMBL" id="CM001749">
    <property type="protein sequence ID" value="KJB67663.1"/>
    <property type="molecule type" value="Genomic_DNA"/>
</dbReference>
<dbReference type="GO" id="GO:0005516">
    <property type="term" value="F:calmodulin binding"/>
    <property type="evidence" value="ECO:0007669"/>
    <property type="project" value="UniProtKB-KW"/>
</dbReference>
<dbReference type="Pfam" id="PF00612">
    <property type="entry name" value="IQ"/>
    <property type="match status" value="1"/>
</dbReference>
<dbReference type="AlphaFoldDB" id="A0A0D2SW85"/>
<proteinExistence type="inferred from homology"/>
<reference evidence="4 5" key="1">
    <citation type="journal article" date="2012" name="Nature">
        <title>Repeated polyploidization of Gossypium genomes and the evolution of spinnable cotton fibres.</title>
        <authorList>
            <person name="Paterson A.H."/>
            <person name="Wendel J.F."/>
            <person name="Gundlach H."/>
            <person name="Guo H."/>
            <person name="Jenkins J."/>
            <person name="Jin D."/>
            <person name="Llewellyn D."/>
            <person name="Showmaker K.C."/>
            <person name="Shu S."/>
            <person name="Udall J."/>
            <person name="Yoo M.J."/>
            <person name="Byers R."/>
            <person name="Chen W."/>
            <person name="Doron-Faigenboim A."/>
            <person name="Duke M.V."/>
            <person name="Gong L."/>
            <person name="Grimwood J."/>
            <person name="Grover C."/>
            <person name="Grupp K."/>
            <person name="Hu G."/>
            <person name="Lee T.H."/>
            <person name="Li J."/>
            <person name="Lin L."/>
            <person name="Liu T."/>
            <person name="Marler B.S."/>
            <person name="Page J.T."/>
            <person name="Roberts A.W."/>
            <person name="Romanel E."/>
            <person name="Sanders W.S."/>
            <person name="Szadkowski E."/>
            <person name="Tan X."/>
            <person name="Tang H."/>
            <person name="Xu C."/>
            <person name="Wang J."/>
            <person name="Wang Z."/>
            <person name="Zhang D."/>
            <person name="Zhang L."/>
            <person name="Ashrafi H."/>
            <person name="Bedon F."/>
            <person name="Bowers J.E."/>
            <person name="Brubaker C.L."/>
            <person name="Chee P.W."/>
            <person name="Das S."/>
            <person name="Gingle A.R."/>
            <person name="Haigler C.H."/>
            <person name="Harker D."/>
            <person name="Hoffmann L.V."/>
            <person name="Hovav R."/>
            <person name="Jones D.C."/>
            <person name="Lemke C."/>
            <person name="Mansoor S."/>
            <person name="ur Rahman M."/>
            <person name="Rainville L.N."/>
            <person name="Rambani A."/>
            <person name="Reddy U.K."/>
            <person name="Rong J.K."/>
            <person name="Saranga Y."/>
            <person name="Scheffler B.E."/>
            <person name="Scheffler J.A."/>
            <person name="Stelly D.M."/>
            <person name="Triplett B.A."/>
            <person name="Van Deynze A."/>
            <person name="Vaslin M.F."/>
            <person name="Waghmare V.N."/>
            <person name="Walford S.A."/>
            <person name="Wright R.J."/>
            <person name="Zaki E.A."/>
            <person name="Zhang T."/>
            <person name="Dennis E.S."/>
            <person name="Mayer K.F."/>
            <person name="Peterson D.G."/>
            <person name="Rokhsar D.S."/>
            <person name="Wang X."/>
            <person name="Schmutz J."/>
        </authorList>
    </citation>
    <scope>NUCLEOTIDE SEQUENCE [LARGE SCALE GENOMIC DNA]</scope>
</reference>
<dbReference type="PROSITE" id="PS50096">
    <property type="entry name" value="IQ"/>
    <property type="match status" value="1"/>
</dbReference>
<comment type="similarity">
    <text evidence="2">Belongs to the IQD family.</text>
</comment>
<evidence type="ECO:0000313" key="5">
    <source>
        <dbReference type="Proteomes" id="UP000032304"/>
    </source>
</evidence>
<name>A0A0D2SW85_GOSRA</name>
<dbReference type="SMART" id="SM00015">
    <property type="entry name" value="IQ"/>
    <property type="match status" value="1"/>
</dbReference>
<dbReference type="PANTHER" id="PTHR32295:SF216">
    <property type="entry name" value="PROTEIN IQ-DOMAIN 3"/>
    <property type="match status" value="1"/>
</dbReference>
<evidence type="ECO:0000256" key="2">
    <source>
        <dbReference type="ARBA" id="ARBA00024341"/>
    </source>
</evidence>
<evidence type="ECO:0000256" key="1">
    <source>
        <dbReference type="ARBA" id="ARBA00022860"/>
    </source>
</evidence>
<dbReference type="Proteomes" id="UP000032304">
    <property type="component" value="Chromosome 10"/>
</dbReference>
<dbReference type="PANTHER" id="PTHR32295">
    <property type="entry name" value="IQ-DOMAIN 5-RELATED"/>
    <property type="match status" value="1"/>
</dbReference>
<sequence>MGKKGSWFTAVKKVLSLEPNKDEKIQKSKKNGVKLPEKIKGSKRDNWFAPATTMVTGALVRLTLSPHYLGKSMEEIATVKIQTVFRGYLARKALRDLRGLERLKSLIQGQSVKRQATITLRCMRTLARVQSQTRTRQLRVSEQNRALQKHLQTKYEKQLQNSKSYMGEDWNVSTKSKEQMQAKQQYRQVAALRRERALAYSFTHQRSWKVTCRSMNHTSMDPFNPKWSWSWLERWMSTRPWEIQNAPDNNDHSPSKSVGAEITKAKFQSDVNNDHNKQSSTPAKPIRPPNRRSSSTPPSKMHSISSKKGLQSPSPTRIQLPDRYKRHSIGGLSLERDDEVFANSPPSNKIPARSSSKDRSRPPSINRNPVNTRRHSGPPKVDIFPN</sequence>
<organism evidence="4 5">
    <name type="scientific">Gossypium raimondii</name>
    <name type="common">Peruvian cotton</name>
    <name type="synonym">Gossypium klotzschianum subsp. raimondii</name>
    <dbReference type="NCBI Taxonomy" id="29730"/>
    <lineage>
        <taxon>Eukaryota</taxon>
        <taxon>Viridiplantae</taxon>
        <taxon>Streptophyta</taxon>
        <taxon>Embryophyta</taxon>
        <taxon>Tracheophyta</taxon>
        <taxon>Spermatophyta</taxon>
        <taxon>Magnoliopsida</taxon>
        <taxon>eudicotyledons</taxon>
        <taxon>Gunneridae</taxon>
        <taxon>Pentapetalae</taxon>
        <taxon>rosids</taxon>
        <taxon>malvids</taxon>
        <taxon>Malvales</taxon>
        <taxon>Malvaceae</taxon>
        <taxon>Malvoideae</taxon>
        <taxon>Gossypium</taxon>
    </lineage>
</organism>
<dbReference type="OrthoDB" id="1923765at2759"/>
<evidence type="ECO:0000256" key="3">
    <source>
        <dbReference type="SAM" id="MobiDB-lite"/>
    </source>
</evidence>
<feature type="compositionally biased region" description="Polar residues" evidence="3">
    <location>
        <begin position="302"/>
        <end position="317"/>
    </location>
</feature>
<dbReference type="eggNOG" id="ENOG502QUAG">
    <property type="taxonomic scope" value="Eukaryota"/>
</dbReference>
<dbReference type="Gramene" id="KJB67663">
    <property type="protein sequence ID" value="KJB67663"/>
    <property type="gene ID" value="B456_010G204200"/>
</dbReference>
<feature type="region of interest" description="Disordered" evidence="3">
    <location>
        <begin position="266"/>
        <end position="386"/>
    </location>
</feature>
<accession>A0A0D2SW85</accession>
<keyword evidence="1" id="KW-0112">Calmodulin-binding</keyword>
<keyword evidence="5" id="KW-1185">Reference proteome</keyword>
<evidence type="ECO:0000313" key="4">
    <source>
        <dbReference type="EMBL" id="KJB67663.1"/>
    </source>
</evidence>
<gene>
    <name evidence="4" type="ORF">B456_010G204200</name>
</gene>
<dbReference type="OMA" id="PKVDIFP"/>
<dbReference type="InterPro" id="IPR000048">
    <property type="entry name" value="IQ_motif_EF-hand-BS"/>
</dbReference>
<dbReference type="STRING" id="29730.A0A0D2SW85"/>